<dbReference type="PRINTS" id="PR00011">
    <property type="entry name" value="EGFLAMININ"/>
</dbReference>
<dbReference type="PANTHER" id="PTHR10574">
    <property type="entry name" value="NETRIN/LAMININ-RELATED"/>
    <property type="match status" value="1"/>
</dbReference>
<dbReference type="GO" id="GO:0009887">
    <property type="term" value="P:animal organ morphogenesis"/>
    <property type="evidence" value="ECO:0007669"/>
    <property type="project" value="TreeGrafter"/>
</dbReference>
<dbReference type="GO" id="GO:0005604">
    <property type="term" value="C:basement membrane"/>
    <property type="evidence" value="ECO:0007669"/>
    <property type="project" value="UniProtKB-SubCell"/>
</dbReference>
<evidence type="ECO:0000256" key="10">
    <source>
        <dbReference type="PROSITE-ProRule" id="PRU00460"/>
    </source>
</evidence>
<dbReference type="SMART" id="SM00180">
    <property type="entry name" value="EGF_Lam"/>
    <property type="match status" value="4"/>
</dbReference>
<dbReference type="PROSITE" id="PS50027">
    <property type="entry name" value="EGF_LAM_2"/>
    <property type="match status" value="2"/>
</dbReference>
<dbReference type="InterPro" id="IPR000034">
    <property type="entry name" value="Laminin_IV"/>
</dbReference>
<dbReference type="SUPFAM" id="SSF57196">
    <property type="entry name" value="EGF/Laminin"/>
    <property type="match status" value="2"/>
</dbReference>
<keyword evidence="7 10" id="KW-1015">Disulfide bond</keyword>
<comment type="subcellular location">
    <subcellularLocation>
        <location evidence="1">Secreted</location>
        <location evidence="1">Extracellular space</location>
        <location evidence="1">Extracellular matrix</location>
        <location evidence="1">Basement membrane</location>
    </subcellularLocation>
</comment>
<comment type="caution">
    <text evidence="10">Lacks conserved residue(s) required for the propagation of feature annotation.</text>
</comment>
<dbReference type="AlphaFoldDB" id="A0A1I8JS10"/>
<dbReference type="CDD" id="cd00055">
    <property type="entry name" value="EGF_Lam"/>
    <property type="match status" value="3"/>
</dbReference>
<keyword evidence="2" id="KW-0964">Secreted</keyword>
<feature type="domain" description="Laminin EGF-like" evidence="11">
    <location>
        <begin position="340"/>
        <end position="384"/>
    </location>
</feature>
<dbReference type="GO" id="GO:0007411">
    <property type="term" value="P:axon guidance"/>
    <property type="evidence" value="ECO:0007669"/>
    <property type="project" value="TreeGrafter"/>
</dbReference>
<keyword evidence="8" id="KW-0325">Glycoprotein</keyword>
<evidence type="ECO:0000256" key="7">
    <source>
        <dbReference type="ARBA" id="ARBA00023157"/>
    </source>
</evidence>
<keyword evidence="6" id="KW-0084">Basement membrane</keyword>
<dbReference type="InterPro" id="IPR002049">
    <property type="entry name" value="LE_dom"/>
</dbReference>
<dbReference type="GO" id="GO:0009888">
    <property type="term" value="P:tissue development"/>
    <property type="evidence" value="ECO:0007669"/>
    <property type="project" value="TreeGrafter"/>
</dbReference>
<keyword evidence="4" id="KW-0732">Signal</keyword>
<dbReference type="PANTHER" id="PTHR10574:SF406">
    <property type="entry name" value="LAMININ SUBUNIT ALPHA 5"/>
    <property type="match status" value="1"/>
</dbReference>
<evidence type="ECO:0000256" key="1">
    <source>
        <dbReference type="ARBA" id="ARBA00004302"/>
    </source>
</evidence>
<dbReference type="WBParaSite" id="snap_masked-unitig_9230-processed-gene-0.1-mRNA-1">
    <property type="protein sequence ID" value="snap_masked-unitig_9230-processed-gene-0.1-mRNA-1"/>
    <property type="gene ID" value="snap_masked-unitig_9230-processed-gene-0.1"/>
</dbReference>
<dbReference type="Gene3D" id="2.170.300.10">
    <property type="entry name" value="Tie2 ligand-binding domain superfamily"/>
    <property type="match status" value="2"/>
</dbReference>
<dbReference type="FunFam" id="2.10.25.10:FF:000130">
    <property type="entry name" value="Laminin subunit beta 1"/>
    <property type="match status" value="1"/>
</dbReference>
<evidence type="ECO:0000256" key="4">
    <source>
        <dbReference type="ARBA" id="ARBA00022729"/>
    </source>
</evidence>
<dbReference type="GO" id="GO:0005201">
    <property type="term" value="F:extracellular matrix structural constituent"/>
    <property type="evidence" value="ECO:0007669"/>
    <property type="project" value="TreeGrafter"/>
</dbReference>
<dbReference type="InterPro" id="IPR050440">
    <property type="entry name" value="Laminin/Netrin_ECM"/>
</dbReference>
<evidence type="ECO:0000256" key="3">
    <source>
        <dbReference type="ARBA" id="ARBA00022530"/>
    </source>
</evidence>
<evidence type="ECO:0000256" key="6">
    <source>
        <dbReference type="ARBA" id="ARBA00022869"/>
    </source>
</evidence>
<evidence type="ECO:0000313" key="13">
    <source>
        <dbReference type="Proteomes" id="UP000095280"/>
    </source>
</evidence>
<organism evidence="13 14">
    <name type="scientific">Macrostomum lignano</name>
    <dbReference type="NCBI Taxonomy" id="282301"/>
    <lineage>
        <taxon>Eukaryota</taxon>
        <taxon>Metazoa</taxon>
        <taxon>Spiralia</taxon>
        <taxon>Lophotrochozoa</taxon>
        <taxon>Platyhelminthes</taxon>
        <taxon>Rhabditophora</taxon>
        <taxon>Macrostomorpha</taxon>
        <taxon>Macrostomida</taxon>
        <taxon>Macrostomidae</taxon>
        <taxon>Macrostomum</taxon>
    </lineage>
</organism>
<evidence type="ECO:0000256" key="2">
    <source>
        <dbReference type="ARBA" id="ARBA00022525"/>
    </source>
</evidence>
<evidence type="ECO:0000256" key="5">
    <source>
        <dbReference type="ARBA" id="ARBA00022737"/>
    </source>
</evidence>
<feature type="domain" description="Laminin EGF-like" evidence="11">
    <location>
        <begin position="263"/>
        <end position="302"/>
    </location>
</feature>
<keyword evidence="9 10" id="KW-0424">Laminin EGF-like domain</keyword>
<feature type="disulfide bond" evidence="10">
    <location>
        <begin position="357"/>
        <end position="366"/>
    </location>
</feature>
<keyword evidence="3" id="KW-0272">Extracellular matrix</keyword>
<keyword evidence="5" id="KW-0677">Repeat</keyword>
<evidence type="ECO:0000256" key="9">
    <source>
        <dbReference type="ARBA" id="ARBA00023292"/>
    </source>
</evidence>
<sequence>RTWSRSATATCAKAASSTCRRATRCGCSPCFCFGAGLGCSSARGIITLWSSSRDWTIVTNDGRSYAPRIDEYPVLDSYSVKRNLPNLTEDQPLYWRAPPGYLSNLHTAYGGEIVLIISFEDASDSIIWLERLPLMRILADLRAPGRPASASTWTCGRCSSRKVGPSSCGLPLRATRDQSGPAPEDGHWINERQFKATEEELRSRLVTARGIEVLAKYSLRQRSADLRQLGIPAAGYSGLSCEACQPGYRRVFNRLMGGDCAKCDCNGQSDVCDANTGACGDHCERCRPGYYGNPKAGVPCRHCELPRQFSSRCQLRPGSARDYICENCAEGHTGAHCEQCRCVVDTCDTVSGRCKACSFNTEGERCETCQDGFYGTAANRGCRPCDCLPDGSESGSCHAETGQCRRTSRARNATAACPPRQPHAGCPPCRCNSRRQHQLATAARQLRECACLPGVAGPHCKALPAEALRHEARPRPASMCNCRPSTTRCHATRSPASAACGPRQQGRNCTCEGAALLERQPHRLPALHNCNAVGSDNSELATFLRRGSASASGARRRPRLRHLPGQFLGIRRVRLRTAIIGLDMSLAAAALSQPLSVGQVYCADSSSQRIIGLDNVHWQRVGQSGWTMSLARAPFSVSHYRLGDNVHWRGLFSQRHYRVGTMSLRRCSQPFIAWTKSRRHALLLSQAIYWSAIGLDNVTGAARRFGQMSLRAPLVVGPSGWTIGAALCRTIIRVDNVTGVAFFSWDNVTGTALYVGRIDRVDNVSWHGSVVGHYRVGQCHWHGSGSRAIIGWTIVTGAALPAAFCYDGQRCDKLTGQCNCPPNTFGRKVRVLRSPGTGTTARRPVASPAAAIPTARLTSQCNLDTGNCSCRQGFAGDRCDRCDAGFHSFPRCQRCHCNWDGARWKASGTFAASDGSCFCKPAVTGRDCLDCVSGTFARLVGYSRGCIGCYCSGTGAACRSDSRLVQRCGADQRYATDGGRERAVWRVRRPGQLHGEFPRDRGSVGYLDIPLRQFVT</sequence>
<evidence type="ECO:0000259" key="12">
    <source>
        <dbReference type="PROSITE" id="PS51115"/>
    </source>
</evidence>
<evidence type="ECO:0000313" key="14">
    <source>
        <dbReference type="WBParaSite" id="snap_masked-unitig_9230-processed-gene-0.1-mRNA-1"/>
    </source>
</evidence>
<evidence type="ECO:0000256" key="8">
    <source>
        <dbReference type="ARBA" id="ARBA00023180"/>
    </source>
</evidence>
<dbReference type="Proteomes" id="UP000095280">
    <property type="component" value="Unplaced"/>
</dbReference>
<keyword evidence="13" id="KW-1185">Reference proteome</keyword>
<proteinExistence type="predicted"/>
<reference evidence="14" key="1">
    <citation type="submission" date="2016-11" db="UniProtKB">
        <authorList>
            <consortium name="WormBaseParasite"/>
        </authorList>
    </citation>
    <scope>IDENTIFICATION</scope>
</reference>
<name>A0A1I8JS10_9PLAT</name>
<feature type="domain" description="Laminin IV type A" evidence="12">
    <location>
        <begin position="50"/>
        <end position="253"/>
    </location>
</feature>
<dbReference type="PROSITE" id="PS51115">
    <property type="entry name" value="LAMININ_IVA"/>
    <property type="match status" value="1"/>
</dbReference>
<evidence type="ECO:0000259" key="11">
    <source>
        <dbReference type="PROSITE" id="PS50027"/>
    </source>
</evidence>
<accession>A0A1I8JS10</accession>
<dbReference type="Gene3D" id="2.10.25.10">
    <property type="entry name" value="Laminin"/>
    <property type="match status" value="1"/>
</dbReference>
<dbReference type="Pfam" id="PF00053">
    <property type="entry name" value="EGF_laminin"/>
    <property type="match status" value="3"/>
</dbReference>
<feature type="disulfide bond" evidence="10">
    <location>
        <begin position="286"/>
        <end position="300"/>
    </location>
</feature>
<dbReference type="PROSITE" id="PS01248">
    <property type="entry name" value="EGF_LAM_1"/>
    <property type="match status" value="3"/>
</dbReference>
<protein>
    <submittedName>
        <fullName evidence="14">Laminin EGF-like domain-containing protein</fullName>
    </submittedName>
</protein>